<keyword evidence="3" id="KW-1185">Reference proteome</keyword>
<evidence type="ECO:0000259" key="1">
    <source>
        <dbReference type="Pfam" id="PF12680"/>
    </source>
</evidence>
<dbReference type="InterPro" id="IPR037401">
    <property type="entry name" value="SnoaL-like"/>
</dbReference>
<reference evidence="2" key="1">
    <citation type="submission" date="2022-06" db="EMBL/GenBank/DDBJ databases">
        <title>Novel species in genus nocardia.</title>
        <authorList>
            <person name="Li F."/>
        </authorList>
    </citation>
    <scope>NUCLEOTIDE SEQUENCE</scope>
    <source>
        <strain evidence="2">CDC141</strain>
    </source>
</reference>
<accession>A0A9X2E3L8</accession>
<evidence type="ECO:0000313" key="2">
    <source>
        <dbReference type="EMBL" id="MCM6772458.1"/>
    </source>
</evidence>
<dbReference type="EMBL" id="JAMRXG010000001">
    <property type="protein sequence ID" value="MCM6772458.1"/>
    <property type="molecule type" value="Genomic_DNA"/>
</dbReference>
<dbReference type="InterPro" id="IPR032710">
    <property type="entry name" value="NTF2-like_dom_sf"/>
</dbReference>
<dbReference type="SUPFAM" id="SSF54427">
    <property type="entry name" value="NTF2-like"/>
    <property type="match status" value="1"/>
</dbReference>
<dbReference type="Pfam" id="PF12680">
    <property type="entry name" value="SnoaL_2"/>
    <property type="match status" value="1"/>
</dbReference>
<dbReference type="Gene3D" id="3.10.450.50">
    <property type="match status" value="1"/>
</dbReference>
<evidence type="ECO:0000313" key="3">
    <source>
        <dbReference type="Proteomes" id="UP001139157"/>
    </source>
</evidence>
<feature type="domain" description="SnoaL-like" evidence="1">
    <location>
        <begin position="15"/>
        <end position="121"/>
    </location>
</feature>
<organism evidence="2 3">
    <name type="scientific">Nocardia pulmonis</name>
    <dbReference type="NCBI Taxonomy" id="2951408"/>
    <lineage>
        <taxon>Bacteria</taxon>
        <taxon>Bacillati</taxon>
        <taxon>Actinomycetota</taxon>
        <taxon>Actinomycetes</taxon>
        <taxon>Mycobacteriales</taxon>
        <taxon>Nocardiaceae</taxon>
        <taxon>Nocardia</taxon>
    </lineage>
</organism>
<gene>
    <name evidence="2" type="ORF">NDR86_03105</name>
</gene>
<dbReference type="PANTHER" id="PTHR41252">
    <property type="entry name" value="BLR2505 PROTEIN"/>
    <property type="match status" value="1"/>
</dbReference>
<proteinExistence type="predicted"/>
<name>A0A9X2E3L8_9NOCA</name>
<protein>
    <submittedName>
        <fullName evidence="2">Nuclear transport factor 2 family protein</fullName>
    </submittedName>
</protein>
<dbReference type="AlphaFoldDB" id="A0A9X2E3L8"/>
<sequence>MEVVSMTAEENKQVVRRYFELVSGGRVDEAADLLADDAVQVVPGDPTRMPGAGTHPKAELVAALHGLRDAAPDGIAFTPTTFTAEDDRVAVEGESYGKLANGKIYNTPLHHLFQIRDGKIHSVHEYFDTQHAAEAFADPS</sequence>
<dbReference type="Proteomes" id="UP001139157">
    <property type="component" value="Unassembled WGS sequence"/>
</dbReference>
<dbReference type="RefSeq" id="WP_251909308.1">
    <property type="nucleotide sequence ID" value="NZ_JAMRXG010000001.1"/>
</dbReference>
<comment type="caution">
    <text evidence="2">The sequence shown here is derived from an EMBL/GenBank/DDBJ whole genome shotgun (WGS) entry which is preliminary data.</text>
</comment>
<dbReference type="PANTHER" id="PTHR41252:SF1">
    <property type="entry name" value="BLR2505 PROTEIN"/>
    <property type="match status" value="1"/>
</dbReference>